<evidence type="ECO:0000259" key="2">
    <source>
        <dbReference type="Pfam" id="PF07916"/>
    </source>
</evidence>
<name>A0A9J6RQF1_9GAMM</name>
<proteinExistence type="predicted"/>
<dbReference type="InterPro" id="IPR012931">
    <property type="entry name" value="TraG_N_Proteobacteria"/>
</dbReference>
<dbReference type="Proteomes" id="UP001069090">
    <property type="component" value="Unassembled WGS sequence"/>
</dbReference>
<protein>
    <submittedName>
        <fullName evidence="3">Conjugal transfer protein TraG N-terminal domain-containing protein</fullName>
    </submittedName>
</protein>
<keyword evidence="4" id="KW-1185">Reference proteome</keyword>
<feature type="domain" description="TraG N-terminal Proteobacteria" evidence="2">
    <location>
        <begin position="8"/>
        <end position="497"/>
    </location>
</feature>
<dbReference type="RefSeq" id="WP_268905193.1">
    <property type="nucleotide sequence ID" value="NZ_JAPTGG010000013.1"/>
</dbReference>
<gene>
    <name evidence="3" type="ORF">O0V09_15015</name>
</gene>
<feature type="transmembrane region" description="Helical" evidence="1">
    <location>
        <begin position="459"/>
        <end position="485"/>
    </location>
</feature>
<organism evidence="3 4">
    <name type="scientific">Dasania phycosphaerae</name>
    <dbReference type="NCBI Taxonomy" id="2950436"/>
    <lineage>
        <taxon>Bacteria</taxon>
        <taxon>Pseudomonadati</taxon>
        <taxon>Pseudomonadota</taxon>
        <taxon>Gammaproteobacteria</taxon>
        <taxon>Cellvibrionales</taxon>
        <taxon>Spongiibacteraceae</taxon>
        <taxon>Dasania</taxon>
    </lineage>
</organism>
<keyword evidence="1" id="KW-0472">Membrane</keyword>
<sequence>MVANNLLEIYTLLFGWNMYEAIWDVLVGSGLALIPFIAAVITNFRDNYEDSDAESTIKGLEIKVVSMILVLMLCVIPYKGWEIDLATVKYDLEIPDCNPPANTEGQGDNTATAYDDSFADMGGIGVYKPVAWSFVEFLSSAVTHTTIKSMSCVNNYEFMLMRISQITIQDPELRQRVRDFHEVCYKKALERFELNPIALPANISAVQDVDWIGSRTLLNAVDEYYQHPEAYMRNMERFGFNRQAAIRDSDAAHETGAHPYCREVWLGEEGPGVVNEALGLRQLILDDIPADEAGDILDDWMDWGSQVVTVGVADDNTKEDLIIKMIIQADAANLSSQTDVDLSNNFDTDKSWYKEAADVVFAGAGLFTSIDEFLQTHTMRQMVKVAGPMILALIQMVVIMAAPFVLLFGQYRLSAFVSIALVYFSFEFINAIWAAAFWFDNRVLDIYMSQAGWFDIATNSFLVSAVSAGSIILLPGIWLSIMAYAGAGMVRGMGMGGVGGGSASGSGSFRGASGRAGGAAYRAYRGRSGGKK</sequence>
<evidence type="ECO:0000256" key="1">
    <source>
        <dbReference type="SAM" id="Phobius"/>
    </source>
</evidence>
<evidence type="ECO:0000313" key="4">
    <source>
        <dbReference type="Proteomes" id="UP001069090"/>
    </source>
</evidence>
<keyword evidence="1" id="KW-1133">Transmembrane helix</keyword>
<dbReference type="EMBL" id="JAPTGG010000013">
    <property type="protein sequence ID" value="MCZ0866521.1"/>
    <property type="molecule type" value="Genomic_DNA"/>
</dbReference>
<dbReference type="AlphaFoldDB" id="A0A9J6RQF1"/>
<keyword evidence="1" id="KW-0812">Transmembrane</keyword>
<reference evidence="3 4" key="1">
    <citation type="submission" date="2022-12" db="EMBL/GenBank/DDBJ databases">
        <title>Dasania phycosphaerae sp. nov., isolated from particulate material of the south coast of Korea.</title>
        <authorList>
            <person name="Jiang Y."/>
        </authorList>
    </citation>
    <scope>NUCLEOTIDE SEQUENCE [LARGE SCALE GENOMIC DNA]</scope>
    <source>
        <strain evidence="3 4">GY-19</strain>
    </source>
</reference>
<accession>A0A9J6RQF1</accession>
<feature type="transmembrane region" description="Helical" evidence="1">
    <location>
        <begin position="21"/>
        <end position="41"/>
    </location>
</feature>
<feature type="transmembrane region" description="Helical" evidence="1">
    <location>
        <begin position="415"/>
        <end position="439"/>
    </location>
</feature>
<evidence type="ECO:0000313" key="3">
    <source>
        <dbReference type="EMBL" id="MCZ0866521.1"/>
    </source>
</evidence>
<dbReference type="Pfam" id="PF07916">
    <property type="entry name" value="TraG_N"/>
    <property type="match status" value="1"/>
</dbReference>
<comment type="caution">
    <text evidence="3">The sequence shown here is derived from an EMBL/GenBank/DDBJ whole genome shotgun (WGS) entry which is preliminary data.</text>
</comment>
<feature type="transmembrane region" description="Helical" evidence="1">
    <location>
        <begin position="385"/>
        <end position="408"/>
    </location>
</feature>